<dbReference type="OrthoDB" id="5591786at2759"/>
<organism evidence="2 3">
    <name type="scientific">Ophiocordyceps camponoti-floridani</name>
    <dbReference type="NCBI Taxonomy" id="2030778"/>
    <lineage>
        <taxon>Eukaryota</taxon>
        <taxon>Fungi</taxon>
        <taxon>Dikarya</taxon>
        <taxon>Ascomycota</taxon>
        <taxon>Pezizomycotina</taxon>
        <taxon>Sordariomycetes</taxon>
        <taxon>Hypocreomycetidae</taxon>
        <taxon>Hypocreales</taxon>
        <taxon>Ophiocordycipitaceae</taxon>
        <taxon>Ophiocordyceps</taxon>
    </lineage>
</organism>
<reference evidence="2 3" key="1">
    <citation type="journal article" date="2020" name="G3 (Bethesda)">
        <title>Genetic Underpinnings of Host Manipulation by Ophiocordyceps as Revealed by Comparative Transcriptomics.</title>
        <authorList>
            <person name="Will I."/>
            <person name="Das B."/>
            <person name="Trinh T."/>
            <person name="Brachmann A."/>
            <person name="Ohm R.A."/>
            <person name="de Bekker C."/>
        </authorList>
    </citation>
    <scope>NUCLEOTIDE SEQUENCE [LARGE SCALE GENOMIC DNA]</scope>
    <source>
        <strain evidence="2 3">EC05</strain>
    </source>
</reference>
<proteinExistence type="predicted"/>
<name>A0A8H4VGA6_9HYPO</name>
<accession>A0A8H4VGA6</accession>
<evidence type="ECO:0000313" key="2">
    <source>
        <dbReference type="EMBL" id="KAF4594690.1"/>
    </source>
</evidence>
<feature type="region of interest" description="Disordered" evidence="1">
    <location>
        <begin position="480"/>
        <end position="522"/>
    </location>
</feature>
<gene>
    <name evidence="2" type="ORF">GQ602_000303</name>
</gene>
<feature type="region of interest" description="Disordered" evidence="1">
    <location>
        <begin position="421"/>
        <end position="459"/>
    </location>
</feature>
<evidence type="ECO:0000313" key="3">
    <source>
        <dbReference type="Proteomes" id="UP000562929"/>
    </source>
</evidence>
<dbReference type="EMBL" id="JAACLJ010000001">
    <property type="protein sequence ID" value="KAF4594690.1"/>
    <property type="molecule type" value="Genomic_DNA"/>
</dbReference>
<feature type="region of interest" description="Disordered" evidence="1">
    <location>
        <begin position="747"/>
        <end position="766"/>
    </location>
</feature>
<feature type="compositionally biased region" description="Pro residues" evidence="1">
    <location>
        <begin position="481"/>
        <end position="517"/>
    </location>
</feature>
<protein>
    <submittedName>
        <fullName evidence="2">Pyridine nucleotide-disulfide oxidoreductase family protein</fullName>
    </submittedName>
</protein>
<dbReference type="Proteomes" id="UP000562929">
    <property type="component" value="Unassembled WGS sequence"/>
</dbReference>
<sequence>MDTSKAEPRPFQPVMVGACYAQTAKDRFGSQAARTIQERERILEADFGLAQGESQDLPESEAEADGKGNSGEECFIPFMQRFRNNLTALSQLYNLYMVAYQGQIFVYVPRSVPSQRIPSQPDLRLVVPATHVSRHIRGCIEKQRPHLINHIIVGTLGTEEIVVTSFDDGDVASYKTHEIADCILSRQPDVPVLLRQAQPEGPRTKKPKPFFHENVGKTAWGLAVHQKSRLIAVTSNRCEVTVFAPALRPDYNIQEKDPRPAHRVPDWCDACQPRTCNNVESHVRQRARSWRIVVTLGIGVSNMPSVCFIDDATGCASLVCAVDIKGNIWLAEIWKPHVPATMLPCRFDAQGPRVGWGILALRRSSFVTVETIGELLGTKGDIETLPFHRLDIAQSLREIAENPYDYPEDAPLRPDAAHDANLAMMDGDGDSGGEGGSDHGDTTDEDATETDDGSDAGGTMTVAMLMDGIQAEVEAAAGLEAPPPAQPQAPPQAQPQAPPQAQPQAPPHAQPQAPPPAQLQAPPAQLQQLLAQLPAANLLASPTLFPRWKAPEQMTLAEKREEAQKRREYLKRPMVYFPHNGTTATMPHKKLKLLAFLVDDSRQRNETGNVLERLQLMEDYYLLSFWQEDIELGRFRLWTNTEPNRETGVVCVRALKHSMSQPRGLMQQLFEATDRISLIAHIPELSLVVAATVSGRVLLLTPTRLRRPVMREGYPLRVGFRIEWILPRRSDESRWRRQPRPLYGMAVGPVQGEAEPGEAGSGTGAGSTRPARLFRVMLHYRNHDVLTYEITRVMETGKMCVF</sequence>
<comment type="caution">
    <text evidence="2">The sequence shown here is derived from an EMBL/GenBank/DDBJ whole genome shotgun (WGS) entry which is preliminary data.</text>
</comment>
<keyword evidence="3" id="KW-1185">Reference proteome</keyword>
<dbReference type="AlphaFoldDB" id="A0A8H4VGA6"/>
<feature type="compositionally biased region" description="Acidic residues" evidence="1">
    <location>
        <begin position="443"/>
        <end position="454"/>
    </location>
</feature>
<evidence type="ECO:0000256" key="1">
    <source>
        <dbReference type="SAM" id="MobiDB-lite"/>
    </source>
</evidence>